<keyword evidence="2" id="KW-1133">Transmembrane helix</keyword>
<feature type="region of interest" description="Disordered" evidence="1">
    <location>
        <begin position="1"/>
        <end position="24"/>
    </location>
</feature>
<dbReference type="EMBL" id="JAXBLV010000190">
    <property type="protein sequence ID" value="MDY3561257.1"/>
    <property type="molecule type" value="Genomic_DNA"/>
</dbReference>
<proteinExistence type="predicted"/>
<feature type="transmembrane region" description="Helical" evidence="2">
    <location>
        <begin position="28"/>
        <end position="48"/>
    </location>
</feature>
<keyword evidence="2" id="KW-0472">Membrane</keyword>
<protein>
    <recommendedName>
        <fullName evidence="5">Energy transducer TonB</fullName>
    </recommendedName>
</protein>
<reference evidence="4" key="1">
    <citation type="journal article" date="2023" name="Mar. Drugs">
        <title>Gemmata algarum, a Novel Planctomycete Isolated from an Algal Mat, Displays Antimicrobial Activity.</title>
        <authorList>
            <person name="Kumar G."/>
            <person name="Kallscheuer N."/>
            <person name="Kashif M."/>
            <person name="Ahamad S."/>
            <person name="Jagadeeshwari U."/>
            <person name="Pannikurungottu S."/>
            <person name="Haufschild T."/>
            <person name="Kabuu M."/>
            <person name="Sasikala C."/>
            <person name="Jogler C."/>
            <person name="Ramana C."/>
        </authorList>
    </citation>
    <scope>NUCLEOTIDE SEQUENCE [LARGE SCALE GENOMIC DNA]</scope>
    <source>
        <strain evidence="4">JC673</strain>
    </source>
</reference>
<accession>A0ABU5F3D9</accession>
<name>A0ABU5F3D9_9BACT</name>
<evidence type="ECO:0000256" key="2">
    <source>
        <dbReference type="SAM" id="Phobius"/>
    </source>
</evidence>
<evidence type="ECO:0008006" key="5">
    <source>
        <dbReference type="Google" id="ProtNLM"/>
    </source>
</evidence>
<evidence type="ECO:0000313" key="4">
    <source>
        <dbReference type="Proteomes" id="UP001272242"/>
    </source>
</evidence>
<organism evidence="3 4">
    <name type="scientific">Gemmata algarum</name>
    <dbReference type="NCBI Taxonomy" id="2975278"/>
    <lineage>
        <taxon>Bacteria</taxon>
        <taxon>Pseudomonadati</taxon>
        <taxon>Planctomycetota</taxon>
        <taxon>Planctomycetia</taxon>
        <taxon>Gemmatales</taxon>
        <taxon>Gemmataceae</taxon>
        <taxon>Gemmata</taxon>
    </lineage>
</organism>
<keyword evidence="2" id="KW-0812">Transmembrane</keyword>
<gene>
    <name evidence="3" type="ORF">R5W23_002532</name>
</gene>
<evidence type="ECO:0000313" key="3">
    <source>
        <dbReference type="EMBL" id="MDY3561257.1"/>
    </source>
</evidence>
<feature type="region of interest" description="Disordered" evidence="1">
    <location>
        <begin position="57"/>
        <end position="97"/>
    </location>
</feature>
<comment type="caution">
    <text evidence="3">The sequence shown here is derived from an EMBL/GenBank/DDBJ whole genome shotgun (WGS) entry which is preliminary data.</text>
</comment>
<evidence type="ECO:0000256" key="1">
    <source>
        <dbReference type="SAM" id="MobiDB-lite"/>
    </source>
</evidence>
<sequence>MARKKDRDRERDDDRPRRPEPVKRDGPYVVMLFITFMAITIGCVLLYLDFSEYGGKQAPSTPAPAVLKLGEAAPPPTATKGGDAAPKGSDTTPAPAP</sequence>
<dbReference type="RefSeq" id="WP_261186360.1">
    <property type="nucleotide sequence ID" value="NZ_JAXBLV010000190.1"/>
</dbReference>
<dbReference type="Proteomes" id="UP001272242">
    <property type="component" value="Unassembled WGS sequence"/>
</dbReference>
<keyword evidence="4" id="KW-1185">Reference proteome</keyword>